<evidence type="ECO:0000256" key="1">
    <source>
        <dbReference type="SAM" id="SignalP"/>
    </source>
</evidence>
<dbReference type="RefSeq" id="WP_025023267.1">
    <property type="nucleotide sequence ID" value="NZ_AZDZ01000019.1"/>
</dbReference>
<evidence type="ECO:0000313" key="2">
    <source>
        <dbReference type="EMBL" id="KRK79377.1"/>
    </source>
</evidence>
<accession>A0A0R1KFZ5</accession>
<feature type="signal peptide" evidence="1">
    <location>
        <begin position="1"/>
        <end position="29"/>
    </location>
</feature>
<dbReference type="Proteomes" id="UP000051248">
    <property type="component" value="Unassembled WGS sequence"/>
</dbReference>
<evidence type="ECO:0008006" key="4">
    <source>
        <dbReference type="Google" id="ProtNLM"/>
    </source>
</evidence>
<protein>
    <recommendedName>
        <fullName evidence="4">WxL domain-containing protein</fullName>
    </recommendedName>
</protein>
<dbReference type="STRING" id="1423775.FD03_GL001744"/>
<name>A0A0R1KFZ5_9LACO</name>
<gene>
    <name evidence="2" type="ORF">FD03_GL001744</name>
</gene>
<dbReference type="PATRIC" id="fig|1423775.4.peg.1778"/>
<dbReference type="OrthoDB" id="2256924at2"/>
<keyword evidence="1" id="KW-0732">Signal</keyword>
<dbReference type="EMBL" id="AZDZ01000019">
    <property type="protein sequence ID" value="KRK79377.1"/>
    <property type="molecule type" value="Genomic_DNA"/>
</dbReference>
<sequence>MKFNNLFLSRILIIALLLSSFVQPITTEAATFGSPIAIDKRTNEQTTSSLTPNADSKKTLAITEQANQQLTADVVTQFSTPLSITPDANQTTLLNSLVSPLTLYNKVTTGDVNANGYYIEADVGYLFSTIRNDVNVANTTTISLKSINNNAPGTVNTWTIKRGVDSPVSSTKIGKTATITGFGDSITMSSDKTATLVGSTTDVRGVNVGLPSGGYMQITAQITNNMPASLMLSLGGVVDSYDYIQHADVNTLMHFSINPDTFDEVYNSMKSYSRTDLKNFQITGLSLHWKRDYRLKGNAETNPTAISDDVTDVLNGYDSSELSSEYLFYKQPDQNSPIEYPYMNGVYAELILDYTYKSGILFPTTKTGQLVTNFGGDVVEPSVTPTTPEQLPEVKLDNEIHNLTNSESDSPDSDGKYLAVKNVKKDDAIQYTANFNLTYDNTGENTGTISKSTYTVPISKGMDIDTDSFKFTDDDGNVSVINPNNVSVAEDSDDSTKQLLTVNNVNLDPKGIDDTNFKLVFNGTVTNDNQSDFTFTPTFKGIGGYENSNPSKPLYIDASGREQLINFNNTVEPGGGISLAPVNIDFGSLNSFVTTDVLRHRVKNDDAPVLSVQDDRSDSDKKSQTISVEQMDDLTNGSVQFPGQLRFYDPNNNSFTPLTIGGPVPIYISKDGETMSSISWADDKGLLLHINGANTAIPSGKYTTSLDWTVRDTI</sequence>
<organism evidence="2 3">
    <name type="scientific">Companilactobacillus nodensis DSM 19682 = JCM 14932 = NBRC 107160</name>
    <dbReference type="NCBI Taxonomy" id="1423775"/>
    <lineage>
        <taxon>Bacteria</taxon>
        <taxon>Bacillati</taxon>
        <taxon>Bacillota</taxon>
        <taxon>Bacilli</taxon>
        <taxon>Lactobacillales</taxon>
        <taxon>Lactobacillaceae</taxon>
        <taxon>Companilactobacillus</taxon>
    </lineage>
</organism>
<comment type="caution">
    <text evidence="2">The sequence shown here is derived from an EMBL/GenBank/DDBJ whole genome shotgun (WGS) entry which is preliminary data.</text>
</comment>
<dbReference type="AlphaFoldDB" id="A0A0R1KFZ5"/>
<keyword evidence="3" id="KW-1185">Reference proteome</keyword>
<feature type="chain" id="PRO_5006406627" description="WxL domain-containing protein" evidence="1">
    <location>
        <begin position="30"/>
        <end position="714"/>
    </location>
</feature>
<evidence type="ECO:0000313" key="3">
    <source>
        <dbReference type="Proteomes" id="UP000051248"/>
    </source>
</evidence>
<reference evidence="2 3" key="1">
    <citation type="journal article" date="2015" name="Genome Announc.">
        <title>Expanding the biotechnology potential of lactobacilli through comparative genomics of 213 strains and associated genera.</title>
        <authorList>
            <person name="Sun Z."/>
            <person name="Harris H.M."/>
            <person name="McCann A."/>
            <person name="Guo C."/>
            <person name="Argimon S."/>
            <person name="Zhang W."/>
            <person name="Yang X."/>
            <person name="Jeffery I.B."/>
            <person name="Cooney J.C."/>
            <person name="Kagawa T.F."/>
            <person name="Liu W."/>
            <person name="Song Y."/>
            <person name="Salvetti E."/>
            <person name="Wrobel A."/>
            <person name="Rasinkangas P."/>
            <person name="Parkhill J."/>
            <person name="Rea M.C."/>
            <person name="O'Sullivan O."/>
            <person name="Ritari J."/>
            <person name="Douillard F.P."/>
            <person name="Paul Ross R."/>
            <person name="Yang R."/>
            <person name="Briner A.E."/>
            <person name="Felis G.E."/>
            <person name="de Vos W.M."/>
            <person name="Barrangou R."/>
            <person name="Klaenhammer T.R."/>
            <person name="Caufield P.W."/>
            <person name="Cui Y."/>
            <person name="Zhang H."/>
            <person name="O'Toole P.W."/>
        </authorList>
    </citation>
    <scope>NUCLEOTIDE SEQUENCE [LARGE SCALE GENOMIC DNA]</scope>
    <source>
        <strain evidence="2 3">DSM 19682</strain>
    </source>
</reference>
<proteinExistence type="predicted"/>